<dbReference type="PROSITE" id="PS51216">
    <property type="entry name" value="NEBULIN"/>
    <property type="match status" value="1"/>
</dbReference>
<dbReference type="AlphaFoldDB" id="A0A667ZNV2"/>
<dbReference type="PANTHER" id="PTHR11039">
    <property type="entry name" value="NEBULIN"/>
    <property type="match status" value="1"/>
</dbReference>
<keyword evidence="4" id="KW-1185">Reference proteome</keyword>
<keyword evidence="2" id="KW-0009">Actin-binding</keyword>
<dbReference type="GO" id="GO:0071691">
    <property type="term" value="P:cardiac muscle thin filament assembly"/>
    <property type="evidence" value="ECO:0007669"/>
    <property type="project" value="TreeGrafter"/>
</dbReference>
<dbReference type="GeneTree" id="ENSGT00940000154533"/>
<evidence type="ECO:0000256" key="2">
    <source>
        <dbReference type="ARBA" id="ARBA00023203"/>
    </source>
</evidence>
<proteinExistence type="predicted"/>
<reference evidence="3" key="2">
    <citation type="submission" date="2025-08" db="UniProtKB">
        <authorList>
            <consortium name="Ensembl"/>
        </authorList>
    </citation>
    <scope>IDENTIFICATION</scope>
</reference>
<reference evidence="3" key="1">
    <citation type="submission" date="2019-06" db="EMBL/GenBank/DDBJ databases">
        <authorList>
            <consortium name="Wellcome Sanger Institute Data Sharing"/>
        </authorList>
    </citation>
    <scope>NUCLEOTIDE SEQUENCE [LARGE SCALE GENOMIC DNA]</scope>
</reference>
<accession>A0A667ZNV2</accession>
<sequence length="141" mass="15610">DLGGGTAIPKTPEMERVKLTQQHISTVLCRYKDALGQGTAIPDLPEVKRVQQTQKNISSLQYKGELGQGTAVSDTPEIDRVKRNQRNISTVHIRVTILFFYNRGPGCSTGFTRMTHSIGPISKTLIKLIPTMKTTSSPFRL</sequence>
<dbReference type="SMART" id="SM00227">
    <property type="entry name" value="NEBU"/>
    <property type="match status" value="3"/>
</dbReference>
<dbReference type="Proteomes" id="UP000472263">
    <property type="component" value="Chromosome 21"/>
</dbReference>
<evidence type="ECO:0000313" key="3">
    <source>
        <dbReference type="Ensembl" id="ENSMMDP00005044585.1"/>
    </source>
</evidence>
<dbReference type="InterPro" id="IPR055297">
    <property type="entry name" value="NEBU/NEBL"/>
</dbReference>
<evidence type="ECO:0000256" key="1">
    <source>
        <dbReference type="ARBA" id="ARBA00022737"/>
    </source>
</evidence>
<dbReference type="GO" id="GO:0051015">
    <property type="term" value="F:actin filament binding"/>
    <property type="evidence" value="ECO:0007669"/>
    <property type="project" value="InterPro"/>
</dbReference>
<dbReference type="PANTHER" id="PTHR11039:SF64">
    <property type="entry name" value="NEBULIN-RELATED-ANCHORING PROTEIN-LIKE"/>
    <property type="match status" value="1"/>
</dbReference>
<dbReference type="Ensembl" id="ENSMMDT00005045471.1">
    <property type="protein sequence ID" value="ENSMMDP00005044585.1"/>
    <property type="gene ID" value="ENSMMDG00005020463.1"/>
</dbReference>
<dbReference type="GO" id="GO:0030018">
    <property type="term" value="C:Z disc"/>
    <property type="evidence" value="ECO:0007669"/>
    <property type="project" value="InterPro"/>
</dbReference>
<protein>
    <submittedName>
        <fullName evidence="3">Uncharacterized protein</fullName>
    </submittedName>
</protein>
<dbReference type="InterPro" id="IPR000900">
    <property type="entry name" value="Nebulin_repeat"/>
</dbReference>
<keyword evidence="1" id="KW-0677">Repeat</keyword>
<reference evidence="3" key="3">
    <citation type="submission" date="2025-09" db="UniProtKB">
        <authorList>
            <consortium name="Ensembl"/>
        </authorList>
    </citation>
    <scope>IDENTIFICATION</scope>
</reference>
<organism evidence="3 4">
    <name type="scientific">Myripristis murdjan</name>
    <name type="common">pinecone soldierfish</name>
    <dbReference type="NCBI Taxonomy" id="586833"/>
    <lineage>
        <taxon>Eukaryota</taxon>
        <taxon>Metazoa</taxon>
        <taxon>Chordata</taxon>
        <taxon>Craniata</taxon>
        <taxon>Vertebrata</taxon>
        <taxon>Euteleostomi</taxon>
        <taxon>Actinopterygii</taxon>
        <taxon>Neopterygii</taxon>
        <taxon>Teleostei</taxon>
        <taxon>Neoteleostei</taxon>
        <taxon>Acanthomorphata</taxon>
        <taxon>Holocentriformes</taxon>
        <taxon>Holocentridae</taxon>
        <taxon>Myripristis</taxon>
    </lineage>
</organism>
<name>A0A667ZNV2_9TELE</name>
<dbReference type="InParanoid" id="A0A667ZNV2"/>
<evidence type="ECO:0000313" key="4">
    <source>
        <dbReference type="Proteomes" id="UP000472263"/>
    </source>
</evidence>